<evidence type="ECO:0000313" key="2">
    <source>
        <dbReference type="EMBL" id="TCL18774.1"/>
    </source>
</evidence>
<dbReference type="Proteomes" id="UP000295169">
    <property type="component" value="Unassembled WGS sequence"/>
</dbReference>
<gene>
    <name evidence="2" type="ORF">EV691_14324</name>
</gene>
<organism evidence="2 3">
    <name type="scientific">Azotobacter chroococcum</name>
    <dbReference type="NCBI Taxonomy" id="353"/>
    <lineage>
        <taxon>Bacteria</taxon>
        <taxon>Pseudomonadati</taxon>
        <taxon>Pseudomonadota</taxon>
        <taxon>Gammaproteobacteria</taxon>
        <taxon>Pseudomonadales</taxon>
        <taxon>Pseudomonadaceae</taxon>
        <taxon>Azotobacter</taxon>
    </lineage>
</organism>
<comment type="caution">
    <text evidence="2">The sequence shown here is derived from an EMBL/GenBank/DDBJ whole genome shotgun (WGS) entry which is preliminary data.</text>
</comment>
<feature type="compositionally biased region" description="Polar residues" evidence="1">
    <location>
        <begin position="187"/>
        <end position="199"/>
    </location>
</feature>
<evidence type="ECO:0000313" key="3">
    <source>
        <dbReference type="Proteomes" id="UP000295169"/>
    </source>
</evidence>
<name>A0A4R1P151_9GAMM</name>
<feature type="region of interest" description="Disordered" evidence="1">
    <location>
        <begin position="1"/>
        <end position="46"/>
    </location>
</feature>
<dbReference type="AlphaFoldDB" id="A0A4R1P151"/>
<sequence length="199" mass="21105">MEELSSCWEPREKRSSPAARPPGLFERSSQKARTGRASPACSRRLDEPGLGARLYEVGRVASDPPSQMLERILGPRAFMVGERLKCDPMTCPHHPAAGTGMLRRLLLRTSHASGACASTTSATPAQGVSAMWSRATMALPSVSPRVMPRLNAEMFSAEAKSTARGASRSAVASMPAWKPGDMPKASAPQTNSSATIGSL</sequence>
<dbReference type="EMBL" id="SMMU01000043">
    <property type="protein sequence ID" value="TCL18774.1"/>
    <property type="molecule type" value="Genomic_DNA"/>
</dbReference>
<protein>
    <submittedName>
        <fullName evidence="2">Uncharacterized protein</fullName>
    </submittedName>
</protein>
<proteinExistence type="predicted"/>
<accession>A0A4R1P151</accession>
<feature type="region of interest" description="Disordered" evidence="1">
    <location>
        <begin position="160"/>
        <end position="199"/>
    </location>
</feature>
<reference evidence="2 3" key="1">
    <citation type="submission" date="2019-03" db="EMBL/GenBank/DDBJ databases">
        <title>Genomic Encyclopedia of Type Strains, Phase IV (KMG-IV): sequencing the most valuable type-strain genomes for metagenomic binning, comparative biology and taxonomic classification.</title>
        <authorList>
            <person name="Goeker M."/>
        </authorList>
    </citation>
    <scope>NUCLEOTIDE SEQUENCE [LARGE SCALE GENOMIC DNA]</scope>
    <source>
        <strain evidence="2 3">DSM 2286</strain>
    </source>
</reference>
<evidence type="ECO:0000256" key="1">
    <source>
        <dbReference type="SAM" id="MobiDB-lite"/>
    </source>
</evidence>